<dbReference type="FunFam" id="3.30.160.20:FF:000046">
    <property type="entry name" value="Peptidyl-tRNA hydrolase ICT1"/>
    <property type="match status" value="1"/>
</dbReference>
<name>A0A517Z5N3_9PLAN</name>
<evidence type="ECO:0000313" key="4">
    <source>
        <dbReference type="Proteomes" id="UP000320496"/>
    </source>
</evidence>
<protein>
    <submittedName>
        <fullName evidence="3">Peptidyl-tRNA hydrolase ArfB</fullName>
        <ecNumber evidence="3">3.1.1.29</ecNumber>
    </submittedName>
</protein>
<dbReference type="Gene3D" id="3.30.160.20">
    <property type="match status" value="1"/>
</dbReference>
<dbReference type="Proteomes" id="UP000320496">
    <property type="component" value="Chromosome"/>
</dbReference>
<dbReference type="PANTHER" id="PTHR11075">
    <property type="entry name" value="PEPTIDE CHAIN RELEASE FACTOR"/>
    <property type="match status" value="1"/>
</dbReference>
<sequence>MSSPPTELIVNRRIRIPLSEFEFIYSRSSGPGGQNVNKLNTRVQLRWRVTETASLPEEVRARLIEQNSNRITTEGDLMIASQRFREQKRNQRDCLDRLQEIVEKACHRRKVRRPTRTPRRAHERRLSDKKKKSERKQSRRRPGYDD</sequence>
<evidence type="ECO:0000259" key="2">
    <source>
        <dbReference type="Pfam" id="PF00472"/>
    </source>
</evidence>
<keyword evidence="4" id="KW-1185">Reference proteome</keyword>
<reference evidence="3 4" key="1">
    <citation type="submission" date="2019-02" db="EMBL/GenBank/DDBJ databases">
        <title>Deep-cultivation of Planctomycetes and their phenomic and genomic characterization uncovers novel biology.</title>
        <authorList>
            <person name="Wiegand S."/>
            <person name="Jogler M."/>
            <person name="Boedeker C."/>
            <person name="Pinto D."/>
            <person name="Vollmers J."/>
            <person name="Rivas-Marin E."/>
            <person name="Kohn T."/>
            <person name="Peeters S.H."/>
            <person name="Heuer A."/>
            <person name="Rast P."/>
            <person name="Oberbeckmann S."/>
            <person name="Bunk B."/>
            <person name="Jeske O."/>
            <person name="Meyerdierks A."/>
            <person name="Storesund J.E."/>
            <person name="Kallscheuer N."/>
            <person name="Luecker S."/>
            <person name="Lage O.M."/>
            <person name="Pohl T."/>
            <person name="Merkel B.J."/>
            <person name="Hornburger P."/>
            <person name="Mueller R.-W."/>
            <person name="Bruemmer F."/>
            <person name="Labrenz M."/>
            <person name="Spormann A.M."/>
            <person name="Op den Camp H."/>
            <person name="Overmann J."/>
            <person name="Amann R."/>
            <person name="Jetten M.S.M."/>
            <person name="Mascher T."/>
            <person name="Medema M.H."/>
            <person name="Devos D.P."/>
            <person name="Kaster A.-K."/>
            <person name="Ovreas L."/>
            <person name="Rohde M."/>
            <person name="Galperin M.Y."/>
            <person name="Jogler C."/>
        </authorList>
    </citation>
    <scope>NUCLEOTIDE SEQUENCE [LARGE SCALE GENOMIC DNA]</scope>
    <source>
        <strain evidence="3 4">Mal4</strain>
    </source>
</reference>
<dbReference type="OrthoDB" id="9815709at2"/>
<organism evidence="3 4">
    <name type="scientific">Maioricimonas rarisocia</name>
    <dbReference type="NCBI Taxonomy" id="2528026"/>
    <lineage>
        <taxon>Bacteria</taxon>
        <taxon>Pseudomonadati</taxon>
        <taxon>Planctomycetota</taxon>
        <taxon>Planctomycetia</taxon>
        <taxon>Planctomycetales</taxon>
        <taxon>Planctomycetaceae</taxon>
        <taxon>Maioricimonas</taxon>
    </lineage>
</organism>
<proteinExistence type="predicted"/>
<dbReference type="EC" id="3.1.1.29" evidence="3"/>
<feature type="domain" description="Prokaryotic-type class I peptide chain release factors" evidence="2">
    <location>
        <begin position="14"/>
        <end position="137"/>
    </location>
</feature>
<dbReference type="GO" id="GO:0016150">
    <property type="term" value="F:translation release factor activity, codon nonspecific"/>
    <property type="evidence" value="ECO:0007669"/>
    <property type="project" value="TreeGrafter"/>
</dbReference>
<keyword evidence="3" id="KW-0378">Hydrolase</keyword>
<gene>
    <name evidence="3" type="primary">arfB</name>
    <name evidence="3" type="ORF">Mal4_21150</name>
</gene>
<feature type="region of interest" description="Disordered" evidence="1">
    <location>
        <begin position="107"/>
        <end position="146"/>
    </location>
</feature>
<dbReference type="InterPro" id="IPR052104">
    <property type="entry name" value="Mito_Release_Factor_mL62"/>
</dbReference>
<accession>A0A517Z5N3</accession>
<dbReference type="SUPFAM" id="SSF110916">
    <property type="entry name" value="Peptidyl-tRNA hydrolase domain-like"/>
    <property type="match status" value="1"/>
</dbReference>
<evidence type="ECO:0000256" key="1">
    <source>
        <dbReference type="SAM" id="MobiDB-lite"/>
    </source>
</evidence>
<dbReference type="AlphaFoldDB" id="A0A517Z5N3"/>
<dbReference type="NCBIfam" id="NF006718">
    <property type="entry name" value="PRK09256.1"/>
    <property type="match status" value="1"/>
</dbReference>
<dbReference type="Pfam" id="PF00472">
    <property type="entry name" value="RF-1"/>
    <property type="match status" value="1"/>
</dbReference>
<dbReference type="PANTHER" id="PTHR11075:SF54">
    <property type="entry name" value="LARGE RIBOSOMAL SUBUNIT PROTEIN ML62"/>
    <property type="match status" value="1"/>
</dbReference>
<dbReference type="KEGG" id="mri:Mal4_21150"/>
<dbReference type="InterPro" id="IPR000352">
    <property type="entry name" value="Pep_chain_release_fac_I"/>
</dbReference>
<evidence type="ECO:0000313" key="3">
    <source>
        <dbReference type="EMBL" id="QDU37798.1"/>
    </source>
</evidence>
<dbReference type="GO" id="GO:0004045">
    <property type="term" value="F:peptidyl-tRNA hydrolase activity"/>
    <property type="evidence" value="ECO:0007669"/>
    <property type="project" value="UniProtKB-EC"/>
</dbReference>
<dbReference type="RefSeq" id="WP_145369008.1">
    <property type="nucleotide sequence ID" value="NZ_CP036275.1"/>
</dbReference>
<dbReference type="EMBL" id="CP036275">
    <property type="protein sequence ID" value="QDU37798.1"/>
    <property type="molecule type" value="Genomic_DNA"/>
</dbReference>